<dbReference type="PANTHER" id="PTHR37302">
    <property type="entry name" value="SLR1116 PROTEIN"/>
    <property type="match status" value="1"/>
</dbReference>
<organism evidence="4 5">
    <name type="scientific">Caballeronia udeis</name>
    <dbReference type="NCBI Taxonomy" id="1232866"/>
    <lineage>
        <taxon>Bacteria</taxon>
        <taxon>Pseudomonadati</taxon>
        <taxon>Pseudomonadota</taxon>
        <taxon>Betaproteobacteria</taxon>
        <taxon>Burkholderiales</taxon>
        <taxon>Burkholderiaceae</taxon>
        <taxon>Caballeronia</taxon>
    </lineage>
</organism>
<reference evidence="4 5" key="1">
    <citation type="submission" date="2016-01" db="EMBL/GenBank/DDBJ databases">
        <authorList>
            <person name="Oliw E.H."/>
        </authorList>
    </citation>
    <scope>NUCLEOTIDE SEQUENCE [LARGE SCALE GENOMIC DNA]</scope>
    <source>
        <strain evidence="4">LMG 27134</strain>
    </source>
</reference>
<dbReference type="GO" id="GO:0046872">
    <property type="term" value="F:metal ion binding"/>
    <property type="evidence" value="ECO:0007669"/>
    <property type="project" value="UniProtKB-KW"/>
</dbReference>
<evidence type="ECO:0000313" key="4">
    <source>
        <dbReference type="EMBL" id="SAL50401.1"/>
    </source>
</evidence>
<keyword evidence="2 3" id="KW-0479">Metal-binding</keyword>
<feature type="binding site" evidence="3">
    <location>
        <position position="137"/>
    </location>
    <ligand>
        <name>a divalent metal cation</name>
        <dbReference type="ChEBI" id="CHEBI:60240"/>
    </ligand>
</feature>
<gene>
    <name evidence="4" type="ORF">AWB69_05111</name>
</gene>
<dbReference type="SUPFAM" id="SSF109854">
    <property type="entry name" value="DinB/YfiT-like putative metalloenzymes"/>
    <property type="match status" value="1"/>
</dbReference>
<dbReference type="RefSeq" id="WP_062089478.1">
    <property type="nucleotide sequence ID" value="NZ_FCOK02000038.1"/>
</dbReference>
<dbReference type="InterPro" id="IPR007837">
    <property type="entry name" value="DinB"/>
</dbReference>
<accession>A0A158I2P6</accession>
<dbReference type="Proteomes" id="UP000054683">
    <property type="component" value="Unassembled WGS sequence"/>
</dbReference>
<evidence type="ECO:0000313" key="5">
    <source>
        <dbReference type="Proteomes" id="UP000054683"/>
    </source>
</evidence>
<dbReference type="OrthoDB" id="9807509at2"/>
<feature type="binding site" evidence="3">
    <location>
        <position position="141"/>
    </location>
    <ligand>
        <name>a divalent metal cation</name>
        <dbReference type="ChEBI" id="CHEBI:60240"/>
    </ligand>
</feature>
<proteinExistence type="inferred from homology"/>
<dbReference type="Pfam" id="PF05163">
    <property type="entry name" value="DinB"/>
    <property type="match status" value="1"/>
</dbReference>
<evidence type="ECO:0000256" key="1">
    <source>
        <dbReference type="ARBA" id="ARBA00008635"/>
    </source>
</evidence>
<comment type="similarity">
    <text evidence="1">Belongs to the DinB family.</text>
</comment>
<dbReference type="Gene3D" id="1.20.120.450">
    <property type="entry name" value="dinb family like domain"/>
    <property type="match status" value="1"/>
</dbReference>
<sequence length="173" mass="19758">MQGLFKQHFDTFARYNAWANTRLFEAAALLGDADYRADRGAFFKSVHGTLNHLLVTDRVWMFRFTGEGDPPERLDAILFEQLEPLRHAREAEDARIVRYITGLDETSMEGAITYRRVSTPEAITQPLAPALAHWFNHQTHHRGQVHALLTGLTGRAPELDLLFYQRLAERGLA</sequence>
<evidence type="ECO:0000256" key="2">
    <source>
        <dbReference type="ARBA" id="ARBA00022723"/>
    </source>
</evidence>
<dbReference type="AlphaFoldDB" id="A0A158I2P6"/>
<name>A0A158I2P6_9BURK</name>
<evidence type="ECO:0000256" key="3">
    <source>
        <dbReference type="PIRSR" id="PIRSR607837-1"/>
    </source>
</evidence>
<protein>
    <submittedName>
        <fullName evidence="4">DinB family protein</fullName>
    </submittedName>
</protein>
<dbReference type="InterPro" id="IPR034660">
    <property type="entry name" value="DinB/YfiT-like"/>
</dbReference>
<dbReference type="EMBL" id="FCOK02000038">
    <property type="protein sequence ID" value="SAL50401.1"/>
    <property type="molecule type" value="Genomic_DNA"/>
</dbReference>
<dbReference type="PANTHER" id="PTHR37302:SF1">
    <property type="entry name" value="PROTEIN DINB"/>
    <property type="match status" value="1"/>
</dbReference>
<feature type="binding site" evidence="3">
    <location>
        <position position="52"/>
    </location>
    <ligand>
        <name>a divalent metal cation</name>
        <dbReference type="ChEBI" id="CHEBI:60240"/>
    </ligand>
</feature>